<dbReference type="AlphaFoldDB" id="A0A8J8Q971"/>
<gene>
    <name evidence="2" type="ORF">CV102_04815</name>
</gene>
<dbReference type="EMBL" id="PHNJ01000002">
    <property type="protein sequence ID" value="TYL39615.1"/>
    <property type="molecule type" value="Genomic_DNA"/>
</dbReference>
<evidence type="ECO:0000313" key="2">
    <source>
        <dbReference type="EMBL" id="TYL39615.1"/>
    </source>
</evidence>
<accession>A0A8J8Q971</accession>
<protein>
    <submittedName>
        <fullName evidence="2">Uncharacterized protein</fullName>
    </submittedName>
</protein>
<feature type="transmembrane region" description="Helical" evidence="1">
    <location>
        <begin position="12"/>
        <end position="30"/>
    </location>
</feature>
<evidence type="ECO:0000256" key="1">
    <source>
        <dbReference type="SAM" id="Phobius"/>
    </source>
</evidence>
<dbReference type="RefSeq" id="WP_148856750.1">
    <property type="nucleotide sequence ID" value="NZ_PHNJ01000002.1"/>
</dbReference>
<evidence type="ECO:0000313" key="3">
    <source>
        <dbReference type="Proteomes" id="UP000766904"/>
    </source>
</evidence>
<proteinExistence type="predicted"/>
<reference evidence="2" key="1">
    <citation type="submission" date="2017-11" db="EMBL/GenBank/DDBJ databases">
        <authorList>
            <person name="Kajale S.C."/>
            <person name="Sharma A."/>
        </authorList>
    </citation>
    <scope>NUCLEOTIDE SEQUENCE</scope>
    <source>
        <strain evidence="2">LS1_42</strain>
    </source>
</reference>
<dbReference type="OrthoDB" id="169788at2157"/>
<organism evidence="2 3">
    <name type="scientific">Natronococcus pandeyae</name>
    <dbReference type="NCBI Taxonomy" id="2055836"/>
    <lineage>
        <taxon>Archaea</taxon>
        <taxon>Methanobacteriati</taxon>
        <taxon>Methanobacteriota</taxon>
        <taxon>Stenosarchaea group</taxon>
        <taxon>Halobacteria</taxon>
        <taxon>Halobacteriales</taxon>
        <taxon>Natrialbaceae</taxon>
        <taxon>Natronococcus</taxon>
    </lineage>
</organism>
<keyword evidence="3" id="KW-1185">Reference proteome</keyword>
<sequence length="87" mass="9292">MLEARDAVHVLFDRAVLKLVFVTLLGWWMIETGDVPTTVVASPGILHALSEGIGTLATLTGYVLYYGGVLSLLVKIVYEAVALADSS</sequence>
<comment type="caution">
    <text evidence="2">The sequence shown here is derived from an EMBL/GenBank/DDBJ whole genome shotgun (WGS) entry which is preliminary data.</text>
</comment>
<dbReference type="Proteomes" id="UP000766904">
    <property type="component" value="Unassembled WGS sequence"/>
</dbReference>
<keyword evidence="1" id="KW-0472">Membrane</keyword>
<keyword evidence="1" id="KW-0812">Transmembrane</keyword>
<feature type="transmembrane region" description="Helical" evidence="1">
    <location>
        <begin position="63"/>
        <end position="84"/>
    </location>
</feature>
<keyword evidence="1" id="KW-1133">Transmembrane helix</keyword>
<name>A0A8J8Q971_9EURY</name>